<evidence type="ECO:0000313" key="5">
    <source>
        <dbReference type="Proteomes" id="UP000282084"/>
    </source>
</evidence>
<feature type="region of interest" description="Disordered" evidence="1">
    <location>
        <begin position="19"/>
        <end position="67"/>
    </location>
</feature>
<dbReference type="PROSITE" id="PS51257">
    <property type="entry name" value="PROKAR_LIPOPROTEIN"/>
    <property type="match status" value="1"/>
</dbReference>
<evidence type="ECO:0000256" key="2">
    <source>
        <dbReference type="SAM" id="SignalP"/>
    </source>
</evidence>
<dbReference type="AlphaFoldDB" id="A0A495VSS6"/>
<dbReference type="Proteomes" id="UP000282084">
    <property type="component" value="Unassembled WGS sequence"/>
</dbReference>
<evidence type="ECO:0000313" key="4">
    <source>
        <dbReference type="EMBL" id="RKT52382.1"/>
    </source>
</evidence>
<dbReference type="OrthoDB" id="485007at2"/>
<organism evidence="4 5">
    <name type="scientific">Saccharothrix australiensis</name>
    <dbReference type="NCBI Taxonomy" id="2072"/>
    <lineage>
        <taxon>Bacteria</taxon>
        <taxon>Bacillati</taxon>
        <taxon>Actinomycetota</taxon>
        <taxon>Actinomycetes</taxon>
        <taxon>Pseudonocardiales</taxon>
        <taxon>Pseudonocardiaceae</taxon>
        <taxon>Saccharothrix</taxon>
    </lineage>
</organism>
<evidence type="ECO:0000259" key="3">
    <source>
        <dbReference type="Pfam" id="PF14016"/>
    </source>
</evidence>
<gene>
    <name evidence="4" type="ORF">C8E97_0892</name>
</gene>
<proteinExistence type="predicted"/>
<reference evidence="4 5" key="1">
    <citation type="submission" date="2018-10" db="EMBL/GenBank/DDBJ databases">
        <title>Sequencing the genomes of 1000 actinobacteria strains.</title>
        <authorList>
            <person name="Klenk H.-P."/>
        </authorList>
    </citation>
    <scope>NUCLEOTIDE SEQUENCE [LARGE SCALE GENOMIC DNA]</scope>
    <source>
        <strain evidence="4 5">DSM 43800</strain>
    </source>
</reference>
<dbReference type="RefSeq" id="WP_121001893.1">
    <property type="nucleotide sequence ID" value="NZ_RBXO01000001.1"/>
</dbReference>
<accession>A0A495VSS6</accession>
<protein>
    <submittedName>
        <fullName evidence="4">Uncharacterized protein DUF4232</fullName>
    </submittedName>
</protein>
<keyword evidence="5" id="KW-1185">Reference proteome</keyword>
<evidence type="ECO:0000256" key="1">
    <source>
        <dbReference type="SAM" id="MobiDB-lite"/>
    </source>
</evidence>
<feature type="chain" id="PRO_5019844694" evidence="2">
    <location>
        <begin position="23"/>
        <end position="203"/>
    </location>
</feature>
<feature type="domain" description="DUF4232" evidence="3">
    <location>
        <begin position="68"/>
        <end position="200"/>
    </location>
</feature>
<keyword evidence="2" id="KW-0732">Signal</keyword>
<dbReference type="Pfam" id="PF14016">
    <property type="entry name" value="DUF4232"/>
    <property type="match status" value="1"/>
</dbReference>
<sequence>MRRLVLCGALLALTACGGPQQAGDQPTLPTGAPPSAAGTTAGTPTAGSSSAPAVPPSPTATGVSSTRCTAASLTGRVEPTDAGAGNRHGKFVVTNGGADACTINGYSGFQLLDASGQPVPTDLERTEEPGPTPVTLAPGASAAANLRWTVVPTGDEPVDQPCRPEAAKAAAIPPDETEPMTVEWGLGPVCGGGKIGISAFYAA</sequence>
<dbReference type="EMBL" id="RBXO01000001">
    <property type="protein sequence ID" value="RKT52382.1"/>
    <property type="molecule type" value="Genomic_DNA"/>
</dbReference>
<dbReference type="InterPro" id="IPR025326">
    <property type="entry name" value="DUF4232"/>
</dbReference>
<comment type="caution">
    <text evidence="4">The sequence shown here is derived from an EMBL/GenBank/DDBJ whole genome shotgun (WGS) entry which is preliminary data.</text>
</comment>
<name>A0A495VSS6_9PSEU</name>
<feature type="compositionally biased region" description="Low complexity" evidence="1">
    <location>
        <begin position="26"/>
        <end position="52"/>
    </location>
</feature>
<feature type="signal peptide" evidence="2">
    <location>
        <begin position="1"/>
        <end position="22"/>
    </location>
</feature>